<evidence type="ECO:0000313" key="1">
    <source>
        <dbReference type="EMBL" id="QDU61222.1"/>
    </source>
</evidence>
<proteinExistence type="predicted"/>
<sequence>MWGLSKKAKTQICKTMLFDAIEAKDEKETWNMLECLESLVGSDEAAKFYNTIKR</sequence>
<organism evidence="1 2">
    <name type="scientific">Kolteria novifilia</name>
    <dbReference type="NCBI Taxonomy" id="2527975"/>
    <lineage>
        <taxon>Bacteria</taxon>
        <taxon>Pseudomonadati</taxon>
        <taxon>Planctomycetota</taxon>
        <taxon>Planctomycetia</taxon>
        <taxon>Kolteriales</taxon>
        <taxon>Kolteriaceae</taxon>
        <taxon>Kolteria</taxon>
    </lineage>
</organism>
<dbReference type="AlphaFoldDB" id="A0A518B2Q5"/>
<gene>
    <name evidence="1" type="ORF">Pan216_20760</name>
</gene>
<dbReference type="EMBL" id="CP036279">
    <property type="protein sequence ID" value="QDU61222.1"/>
    <property type="molecule type" value="Genomic_DNA"/>
</dbReference>
<protein>
    <submittedName>
        <fullName evidence="1">Uncharacterized protein</fullName>
    </submittedName>
</protein>
<keyword evidence="2" id="KW-1185">Reference proteome</keyword>
<evidence type="ECO:0000313" key="2">
    <source>
        <dbReference type="Proteomes" id="UP000317093"/>
    </source>
</evidence>
<dbReference type="KEGG" id="knv:Pan216_20760"/>
<dbReference type="RefSeq" id="WP_419193474.1">
    <property type="nucleotide sequence ID" value="NZ_CP036279.1"/>
</dbReference>
<accession>A0A518B2Q5</accession>
<dbReference type="Proteomes" id="UP000317093">
    <property type="component" value="Chromosome"/>
</dbReference>
<name>A0A518B2Q5_9BACT</name>
<reference evidence="1 2" key="1">
    <citation type="submission" date="2019-02" db="EMBL/GenBank/DDBJ databases">
        <title>Deep-cultivation of Planctomycetes and their phenomic and genomic characterization uncovers novel biology.</title>
        <authorList>
            <person name="Wiegand S."/>
            <person name="Jogler M."/>
            <person name="Boedeker C."/>
            <person name="Pinto D."/>
            <person name="Vollmers J."/>
            <person name="Rivas-Marin E."/>
            <person name="Kohn T."/>
            <person name="Peeters S.H."/>
            <person name="Heuer A."/>
            <person name="Rast P."/>
            <person name="Oberbeckmann S."/>
            <person name="Bunk B."/>
            <person name="Jeske O."/>
            <person name="Meyerdierks A."/>
            <person name="Storesund J.E."/>
            <person name="Kallscheuer N."/>
            <person name="Luecker S."/>
            <person name="Lage O.M."/>
            <person name="Pohl T."/>
            <person name="Merkel B.J."/>
            <person name="Hornburger P."/>
            <person name="Mueller R.-W."/>
            <person name="Bruemmer F."/>
            <person name="Labrenz M."/>
            <person name="Spormann A.M."/>
            <person name="Op den Camp H."/>
            <person name="Overmann J."/>
            <person name="Amann R."/>
            <person name="Jetten M.S.M."/>
            <person name="Mascher T."/>
            <person name="Medema M.H."/>
            <person name="Devos D.P."/>
            <person name="Kaster A.-K."/>
            <person name="Ovreas L."/>
            <person name="Rohde M."/>
            <person name="Galperin M.Y."/>
            <person name="Jogler C."/>
        </authorList>
    </citation>
    <scope>NUCLEOTIDE SEQUENCE [LARGE SCALE GENOMIC DNA]</scope>
    <source>
        <strain evidence="1 2">Pan216</strain>
    </source>
</reference>